<dbReference type="PRINTS" id="PR00364">
    <property type="entry name" value="DISEASERSIST"/>
</dbReference>
<evidence type="ECO:0000256" key="3">
    <source>
        <dbReference type="ARBA" id="ARBA00023125"/>
    </source>
</evidence>
<keyword evidence="10" id="KW-1185">Reference proteome</keyword>
<evidence type="ECO:0000313" key="9">
    <source>
        <dbReference type="EMBL" id="MFC4867665.1"/>
    </source>
</evidence>
<gene>
    <name evidence="9" type="ORF">ACFPCZ_13590</name>
</gene>
<dbReference type="EMBL" id="JBHSIY010000010">
    <property type="protein sequence ID" value="MFC4867665.1"/>
    <property type="molecule type" value="Genomic_DNA"/>
</dbReference>
<dbReference type="InterPro" id="IPR051677">
    <property type="entry name" value="AfsR-DnrI-RedD_regulator"/>
</dbReference>
<evidence type="ECO:0000256" key="7">
    <source>
        <dbReference type="SAM" id="MobiDB-lite"/>
    </source>
</evidence>
<dbReference type="InterPro" id="IPR001867">
    <property type="entry name" value="OmpR/PhoB-type_DNA-bd"/>
</dbReference>
<dbReference type="InterPro" id="IPR016032">
    <property type="entry name" value="Sig_transdc_resp-reg_C-effctor"/>
</dbReference>
<feature type="region of interest" description="Disordered" evidence="7">
    <location>
        <begin position="248"/>
        <end position="272"/>
    </location>
</feature>
<dbReference type="Pfam" id="PF00931">
    <property type="entry name" value="NB-ARC"/>
    <property type="match status" value="1"/>
</dbReference>
<dbReference type="InterPro" id="IPR027417">
    <property type="entry name" value="P-loop_NTPase"/>
</dbReference>
<comment type="caution">
    <text evidence="9">The sequence shown here is derived from an EMBL/GenBank/DDBJ whole genome shotgun (WGS) entry which is preliminary data.</text>
</comment>
<proteinExistence type="inferred from homology"/>
<dbReference type="Pfam" id="PF00486">
    <property type="entry name" value="Trans_reg_C"/>
    <property type="match status" value="1"/>
</dbReference>
<evidence type="ECO:0000256" key="6">
    <source>
        <dbReference type="SAM" id="Coils"/>
    </source>
</evidence>
<dbReference type="Proteomes" id="UP001595858">
    <property type="component" value="Unassembled WGS sequence"/>
</dbReference>
<evidence type="ECO:0000256" key="1">
    <source>
        <dbReference type="ARBA" id="ARBA00005820"/>
    </source>
</evidence>
<accession>A0ABV9SMG4</accession>
<organism evidence="9 10">
    <name type="scientific">Streptomonospora arabica</name>
    <dbReference type="NCBI Taxonomy" id="412417"/>
    <lineage>
        <taxon>Bacteria</taxon>
        <taxon>Bacillati</taxon>
        <taxon>Actinomycetota</taxon>
        <taxon>Actinomycetes</taxon>
        <taxon>Streptosporangiales</taxon>
        <taxon>Nocardiopsidaceae</taxon>
        <taxon>Streptomonospora</taxon>
    </lineage>
</organism>
<keyword evidence="2" id="KW-0805">Transcription regulation</keyword>
<dbReference type="InterPro" id="IPR036388">
    <property type="entry name" value="WH-like_DNA-bd_sf"/>
</dbReference>
<dbReference type="PANTHER" id="PTHR35807:SF1">
    <property type="entry name" value="TRANSCRIPTIONAL REGULATOR REDD"/>
    <property type="match status" value="1"/>
</dbReference>
<dbReference type="Pfam" id="PF13424">
    <property type="entry name" value="TPR_12"/>
    <property type="match status" value="1"/>
</dbReference>
<comment type="similarity">
    <text evidence="1">Belongs to the AfsR/DnrI/RedD regulatory family.</text>
</comment>
<dbReference type="RefSeq" id="WP_344142063.1">
    <property type="nucleotide sequence ID" value="NZ_BAAAQI010000004.1"/>
</dbReference>
<keyword evidence="3 5" id="KW-0238">DNA-binding</keyword>
<evidence type="ECO:0000256" key="2">
    <source>
        <dbReference type="ARBA" id="ARBA00023015"/>
    </source>
</evidence>
<dbReference type="SMART" id="SM01043">
    <property type="entry name" value="BTAD"/>
    <property type="match status" value="1"/>
</dbReference>
<dbReference type="Gene3D" id="3.40.50.300">
    <property type="entry name" value="P-loop containing nucleotide triphosphate hydrolases"/>
    <property type="match status" value="1"/>
</dbReference>
<dbReference type="InterPro" id="IPR011990">
    <property type="entry name" value="TPR-like_helical_dom_sf"/>
</dbReference>
<sequence length="1069" mass="114680">MEIRLLGPAVRVLVDGRVADAGTLKERSILAVLALSAGSAVPTGTLIERVWGPSPSASVRSSLYACIARIRSRMRAAGAGAGLRKRSDGYSLEIAPEAVDWLRVKALRKRAQDLAEAGEHRAASVLLTEALDLWEGDPLSELPGEWTHATRAEMNQTRLILVNRWAEASMRIGHHDDVVAVVSEAAAGHPDNEQLTVRLMEALAATGRHAEAVDSYNRLRGVLAEEGNNPGAATQEAFQRVLAGQTRVADEPASRVPAPGAPGAGAERAAPPPRVYDSLARDIGDFTARGPELAEILSFCRGASDATTVAVISGMAGVGKTALAVRAAHLLRDDFDIRLQLDLHGHSQGQEPLEPAQALHTLLRELEVEADRIPAEPQARAALWSSRLAGHRTLLVLDDAARGRIAPLIPGTPGCVVLVTSRWRLTELDGVHHVRLSEPSGPEAAGMLAAFAALGGGEDDPDVRRIAASCGRLPLALRVVGARLRLHPAWTPAHVADRLARKGLAEMRDLGHDVAAVFEMSFQALGAGARAAFLRIGAHPVAEPSLPALAAALGDASPGAAAAEAAAEELLETNLVEETAPGRYRMHALLHEFARKRAAELLPEEERRAALLRTMDHYWSAADAADRAVHPERRRPAERPGGPALLPPFAGAADARRWFDEEYSAIDAAITGAREGEFADAPDVRRYAVRLPLAVAGLADSDGPWERSERHLAACLELCRAGADEENAALAAFELSRVQRRLRRLDDAKANAEAALEQWRREGDVGGEALARDQLGLVHFEAARNSAALREHTAALELFRRARDARGCAETLDHVGVCRGNLGDLASAESAFTEASAIARAAGDRQLEARSLGNMAGSLYLRGRHRDAVRICERVLAVFEELGDQRKLGQTMQNTAALLVYEGMYDEAVDLFGRAHEVLVRVGEEGPAIRALAGMSEALVELGRRSEAWAVTERAFELAGTLVDPVTESQLMRCYGDLLTSVQRTSEARLYYRNACGLAGNGVSVHDEMLALDRLGDVYARAGRGSEATAHWRRAWNLAEAMQAPQSSALRIKIESFGDSGHSGHVFIG</sequence>
<protein>
    <submittedName>
        <fullName evidence="9">BTAD domain-containing putative transcriptional regulator</fullName>
    </submittedName>
</protein>
<keyword evidence="6" id="KW-0175">Coiled coil</keyword>
<dbReference type="PROSITE" id="PS51755">
    <property type="entry name" value="OMPR_PHOB"/>
    <property type="match status" value="1"/>
</dbReference>
<name>A0ABV9SMG4_9ACTN</name>
<dbReference type="Gene3D" id="1.10.10.10">
    <property type="entry name" value="Winged helix-like DNA-binding domain superfamily/Winged helix DNA-binding domain"/>
    <property type="match status" value="1"/>
</dbReference>
<dbReference type="Gene3D" id="1.25.40.10">
    <property type="entry name" value="Tetratricopeptide repeat domain"/>
    <property type="match status" value="3"/>
</dbReference>
<evidence type="ECO:0000256" key="5">
    <source>
        <dbReference type="PROSITE-ProRule" id="PRU01091"/>
    </source>
</evidence>
<dbReference type="PANTHER" id="PTHR35807">
    <property type="entry name" value="TRANSCRIPTIONAL REGULATOR REDD-RELATED"/>
    <property type="match status" value="1"/>
</dbReference>
<dbReference type="InterPro" id="IPR002182">
    <property type="entry name" value="NB-ARC"/>
</dbReference>
<feature type="DNA-binding region" description="OmpR/PhoB-type" evidence="5">
    <location>
        <begin position="1"/>
        <end position="94"/>
    </location>
</feature>
<dbReference type="InterPro" id="IPR005158">
    <property type="entry name" value="BTAD"/>
</dbReference>
<feature type="compositionally biased region" description="Basic and acidic residues" evidence="7">
    <location>
        <begin position="627"/>
        <end position="638"/>
    </location>
</feature>
<evidence type="ECO:0000259" key="8">
    <source>
        <dbReference type="PROSITE" id="PS51755"/>
    </source>
</evidence>
<dbReference type="SUPFAM" id="SSF48452">
    <property type="entry name" value="TPR-like"/>
    <property type="match status" value="3"/>
</dbReference>
<reference evidence="10" key="1">
    <citation type="journal article" date="2019" name="Int. J. Syst. Evol. Microbiol.">
        <title>The Global Catalogue of Microorganisms (GCM) 10K type strain sequencing project: providing services to taxonomists for standard genome sequencing and annotation.</title>
        <authorList>
            <consortium name="The Broad Institute Genomics Platform"/>
            <consortium name="The Broad Institute Genome Sequencing Center for Infectious Disease"/>
            <person name="Wu L."/>
            <person name="Ma J."/>
        </authorList>
    </citation>
    <scope>NUCLEOTIDE SEQUENCE [LARGE SCALE GENOMIC DNA]</scope>
    <source>
        <strain evidence="10">CGMCC 4.7304</strain>
    </source>
</reference>
<evidence type="ECO:0000313" key="10">
    <source>
        <dbReference type="Proteomes" id="UP001595858"/>
    </source>
</evidence>
<keyword evidence="4" id="KW-0804">Transcription</keyword>
<dbReference type="SUPFAM" id="SSF52540">
    <property type="entry name" value="P-loop containing nucleoside triphosphate hydrolases"/>
    <property type="match status" value="1"/>
</dbReference>
<dbReference type="InterPro" id="IPR019734">
    <property type="entry name" value="TPR_rpt"/>
</dbReference>
<evidence type="ECO:0000256" key="4">
    <source>
        <dbReference type="ARBA" id="ARBA00023163"/>
    </source>
</evidence>
<dbReference type="SMART" id="SM00028">
    <property type="entry name" value="TPR"/>
    <property type="match status" value="7"/>
</dbReference>
<feature type="domain" description="OmpR/PhoB-type" evidence="8">
    <location>
        <begin position="1"/>
        <end position="94"/>
    </location>
</feature>
<dbReference type="SUPFAM" id="SSF46894">
    <property type="entry name" value="C-terminal effector domain of the bipartite response regulators"/>
    <property type="match status" value="1"/>
</dbReference>
<feature type="region of interest" description="Disordered" evidence="7">
    <location>
        <begin position="627"/>
        <end position="646"/>
    </location>
</feature>
<dbReference type="Pfam" id="PF03704">
    <property type="entry name" value="BTAD"/>
    <property type="match status" value="1"/>
</dbReference>
<feature type="coiled-coil region" evidence="6">
    <location>
        <begin position="735"/>
        <end position="762"/>
    </location>
</feature>